<keyword evidence="10" id="KW-1185">Reference proteome</keyword>
<dbReference type="GO" id="GO:0005886">
    <property type="term" value="C:plasma membrane"/>
    <property type="evidence" value="ECO:0007669"/>
    <property type="project" value="UniProtKB-SubCell"/>
</dbReference>
<comment type="similarity">
    <text evidence="7">Belongs to the binding-protein-dependent transport system permease family.</text>
</comment>
<comment type="subcellular location">
    <subcellularLocation>
        <location evidence="1 7">Cell membrane</location>
        <topology evidence="1 7">Multi-pass membrane protein</topology>
    </subcellularLocation>
</comment>
<evidence type="ECO:0000256" key="3">
    <source>
        <dbReference type="ARBA" id="ARBA00022475"/>
    </source>
</evidence>
<reference evidence="9 10" key="1">
    <citation type="submission" date="2019-09" db="EMBL/GenBank/DDBJ databases">
        <authorList>
            <person name="Valk L.C."/>
        </authorList>
    </citation>
    <scope>NUCLEOTIDE SEQUENCE [LARGE SCALE GENOMIC DNA]</scope>
    <source>
        <strain evidence="9">GalUA</strain>
    </source>
</reference>
<evidence type="ECO:0000256" key="6">
    <source>
        <dbReference type="ARBA" id="ARBA00023136"/>
    </source>
</evidence>
<feature type="transmembrane region" description="Helical" evidence="7">
    <location>
        <begin position="105"/>
        <end position="125"/>
    </location>
</feature>
<dbReference type="CDD" id="cd06261">
    <property type="entry name" value="TM_PBP2"/>
    <property type="match status" value="1"/>
</dbReference>
<evidence type="ECO:0000256" key="5">
    <source>
        <dbReference type="ARBA" id="ARBA00022989"/>
    </source>
</evidence>
<dbReference type="PROSITE" id="PS50928">
    <property type="entry name" value="ABC_TM1"/>
    <property type="match status" value="1"/>
</dbReference>
<evidence type="ECO:0000256" key="7">
    <source>
        <dbReference type="RuleBase" id="RU363032"/>
    </source>
</evidence>
<keyword evidence="6 7" id="KW-0472">Membrane</keyword>
<keyword evidence="5 7" id="KW-1133">Transmembrane helix</keyword>
<feature type="transmembrane region" description="Helical" evidence="7">
    <location>
        <begin position="137"/>
        <end position="160"/>
    </location>
</feature>
<dbReference type="InterPro" id="IPR035906">
    <property type="entry name" value="MetI-like_sf"/>
</dbReference>
<feature type="transmembrane region" description="Helical" evidence="7">
    <location>
        <begin position="68"/>
        <end position="93"/>
    </location>
</feature>
<proteinExistence type="inferred from homology"/>
<feature type="transmembrane region" description="Helical" evidence="7">
    <location>
        <begin position="241"/>
        <end position="260"/>
    </location>
</feature>
<feature type="domain" description="ABC transmembrane type-1" evidence="8">
    <location>
        <begin position="68"/>
        <end position="260"/>
    </location>
</feature>
<dbReference type="PANTHER" id="PTHR43744">
    <property type="entry name" value="ABC TRANSPORTER PERMEASE PROTEIN MG189-RELATED-RELATED"/>
    <property type="match status" value="1"/>
</dbReference>
<keyword evidence="2 7" id="KW-0813">Transport</keyword>
<evidence type="ECO:0000256" key="1">
    <source>
        <dbReference type="ARBA" id="ARBA00004651"/>
    </source>
</evidence>
<evidence type="ECO:0000256" key="2">
    <source>
        <dbReference type="ARBA" id="ARBA00022448"/>
    </source>
</evidence>
<dbReference type="GO" id="GO:0055085">
    <property type="term" value="P:transmembrane transport"/>
    <property type="evidence" value="ECO:0007669"/>
    <property type="project" value="InterPro"/>
</dbReference>
<keyword evidence="3" id="KW-1003">Cell membrane</keyword>
<dbReference type="AlphaFoldDB" id="A0A7V7QL88"/>
<sequence>MKKEHYNWPITILLIIGILSFIVLPLYMALMIAIKDPTDMNHILALPKVLRLHNFTDAWKMTEYPRKFFNTAFITIVNLFFTLITNSFVAFAITRNRKKSKFFRFMYYYFISAMFIPFSVIMLPLVVQANTFHLDNIIGITFLYVVFGLPMNTFLYCGAIKSIPEALDEAAKIDGAKPLQIFSYVIFPILKPTTATVAILSFMWTWNDFTMPLVLLSDSKQQTLQLAQYVFKSQFSVNYNLAFASYLLVLLPVLIVYIFCQKWIMNGVVAGAIK</sequence>
<reference evidence="9 10" key="2">
    <citation type="submission" date="2020-02" db="EMBL/GenBank/DDBJ databases">
        <title>Candidatus Galacturonibacter soehngenii shows hetero-acetogenic catabolism of galacturonic acid but lacks a canonical carbon monoxide dehydrogenase/acetyl-CoA synthase complex.</title>
        <authorList>
            <person name="Diender M."/>
            <person name="Stouten G.R."/>
            <person name="Petersen J.F."/>
            <person name="Nielsen P.H."/>
            <person name="Dueholm M.S."/>
            <person name="Pronk J.T."/>
            <person name="Van Loosdrecht M.C.M."/>
        </authorList>
    </citation>
    <scope>NUCLEOTIDE SEQUENCE [LARGE SCALE GENOMIC DNA]</scope>
    <source>
        <strain evidence="9">GalUA</strain>
    </source>
</reference>
<evidence type="ECO:0000256" key="4">
    <source>
        <dbReference type="ARBA" id="ARBA00022692"/>
    </source>
</evidence>
<protein>
    <submittedName>
        <fullName evidence="9">Carbohydrate ABC transporter permease</fullName>
    </submittedName>
</protein>
<dbReference type="EMBL" id="WAGX01000005">
    <property type="protein sequence ID" value="KAB1438719.1"/>
    <property type="molecule type" value="Genomic_DNA"/>
</dbReference>
<dbReference type="InterPro" id="IPR000515">
    <property type="entry name" value="MetI-like"/>
</dbReference>
<dbReference type="Gene3D" id="1.10.3720.10">
    <property type="entry name" value="MetI-like"/>
    <property type="match status" value="1"/>
</dbReference>
<evidence type="ECO:0000313" key="9">
    <source>
        <dbReference type="EMBL" id="KAB1438719.1"/>
    </source>
</evidence>
<accession>A0A7V7QL88</accession>
<keyword evidence="4 7" id="KW-0812">Transmembrane</keyword>
<dbReference type="SUPFAM" id="SSF161098">
    <property type="entry name" value="MetI-like"/>
    <property type="match status" value="1"/>
</dbReference>
<gene>
    <name evidence="9" type="ORF">F7O84_09160</name>
</gene>
<dbReference type="OrthoDB" id="153186at2"/>
<evidence type="ECO:0000259" key="8">
    <source>
        <dbReference type="PROSITE" id="PS50928"/>
    </source>
</evidence>
<dbReference type="Proteomes" id="UP000461768">
    <property type="component" value="Unassembled WGS sequence"/>
</dbReference>
<organism evidence="9 10">
    <name type="scientific">Candidatus Galacturonatibacter soehngenii</name>
    <dbReference type="NCBI Taxonomy" id="2307010"/>
    <lineage>
        <taxon>Bacteria</taxon>
        <taxon>Bacillati</taxon>
        <taxon>Bacillota</taxon>
        <taxon>Clostridia</taxon>
        <taxon>Lachnospirales</taxon>
        <taxon>Lachnospiraceae</taxon>
        <taxon>Candidatus Galacturonatibacter</taxon>
    </lineage>
</organism>
<evidence type="ECO:0000313" key="10">
    <source>
        <dbReference type="Proteomes" id="UP000461768"/>
    </source>
</evidence>
<dbReference type="PANTHER" id="PTHR43744:SF3">
    <property type="entry name" value="LACTOSE TRANSPORT SYSTEM PERMEASE PROTEIN LACG"/>
    <property type="match status" value="1"/>
</dbReference>
<dbReference type="Pfam" id="PF00528">
    <property type="entry name" value="BPD_transp_1"/>
    <property type="match status" value="1"/>
</dbReference>
<feature type="transmembrane region" description="Helical" evidence="7">
    <location>
        <begin position="12"/>
        <end position="34"/>
    </location>
</feature>
<comment type="caution">
    <text evidence="9">The sequence shown here is derived from an EMBL/GenBank/DDBJ whole genome shotgun (WGS) entry which is preliminary data.</text>
</comment>
<name>A0A7V7QL88_9FIRM</name>
<feature type="transmembrane region" description="Helical" evidence="7">
    <location>
        <begin position="181"/>
        <end position="206"/>
    </location>
</feature>